<evidence type="ECO:0000259" key="1">
    <source>
        <dbReference type="Pfam" id="PF13961"/>
    </source>
</evidence>
<dbReference type="PANTHER" id="PTHR35317:SF24">
    <property type="entry name" value="RETROVIRUS-RELATED POL POLYPROTEIN FROM TRANSPOSON TNT 1-94"/>
    <property type="match status" value="1"/>
</dbReference>
<proteinExistence type="predicted"/>
<dbReference type="EMBL" id="JAIQCV010000002">
    <property type="protein sequence ID" value="KAH1123010.1"/>
    <property type="molecule type" value="Genomic_DNA"/>
</dbReference>
<dbReference type="InterPro" id="IPR025314">
    <property type="entry name" value="DUF4219"/>
</dbReference>
<dbReference type="AlphaFoldDB" id="A0A9D3WGP8"/>
<evidence type="ECO:0000313" key="3">
    <source>
        <dbReference type="Proteomes" id="UP000828251"/>
    </source>
</evidence>
<dbReference type="PANTHER" id="PTHR35317">
    <property type="entry name" value="OS04G0629600 PROTEIN"/>
    <property type="match status" value="1"/>
</dbReference>
<dbReference type="Pfam" id="PF13961">
    <property type="entry name" value="DUF4219"/>
    <property type="match status" value="1"/>
</dbReference>
<feature type="domain" description="DUF4219" evidence="1">
    <location>
        <begin position="16"/>
        <end position="42"/>
    </location>
</feature>
<accession>A0A9D3WGP8</accession>
<organism evidence="2 3">
    <name type="scientific">Gossypium stocksii</name>
    <dbReference type="NCBI Taxonomy" id="47602"/>
    <lineage>
        <taxon>Eukaryota</taxon>
        <taxon>Viridiplantae</taxon>
        <taxon>Streptophyta</taxon>
        <taxon>Embryophyta</taxon>
        <taxon>Tracheophyta</taxon>
        <taxon>Spermatophyta</taxon>
        <taxon>Magnoliopsida</taxon>
        <taxon>eudicotyledons</taxon>
        <taxon>Gunneridae</taxon>
        <taxon>Pentapetalae</taxon>
        <taxon>rosids</taxon>
        <taxon>malvids</taxon>
        <taxon>Malvales</taxon>
        <taxon>Malvaceae</taxon>
        <taxon>Malvoideae</taxon>
        <taxon>Gossypium</taxon>
    </lineage>
</organism>
<gene>
    <name evidence="2" type="ORF">J1N35_006170</name>
</gene>
<sequence length="97" mass="11114">MELGSSNLSILALLVFDGENYQAWAMRMQAYMKGCDYWEVVEEDYEVTLLLTNLTMNQIKLHKGRTIKKAKAKANACFYATISPTIFNRFMVFGSTK</sequence>
<evidence type="ECO:0000313" key="2">
    <source>
        <dbReference type="EMBL" id="KAH1123010.1"/>
    </source>
</evidence>
<protein>
    <recommendedName>
        <fullName evidence="1">DUF4219 domain-containing protein</fullName>
    </recommendedName>
</protein>
<keyword evidence="3" id="KW-1185">Reference proteome</keyword>
<dbReference type="Proteomes" id="UP000828251">
    <property type="component" value="Unassembled WGS sequence"/>
</dbReference>
<reference evidence="2 3" key="1">
    <citation type="journal article" date="2021" name="Plant Biotechnol. J.">
        <title>Multi-omics assisted identification of the key and species-specific regulatory components of drought-tolerant mechanisms in Gossypium stocksii.</title>
        <authorList>
            <person name="Yu D."/>
            <person name="Ke L."/>
            <person name="Zhang D."/>
            <person name="Wu Y."/>
            <person name="Sun Y."/>
            <person name="Mei J."/>
            <person name="Sun J."/>
            <person name="Sun Y."/>
        </authorList>
    </citation>
    <scope>NUCLEOTIDE SEQUENCE [LARGE SCALE GENOMIC DNA]</scope>
    <source>
        <strain evidence="3">cv. E1</strain>
        <tissue evidence="2">Leaf</tissue>
    </source>
</reference>
<dbReference type="OrthoDB" id="1931687at2759"/>
<comment type="caution">
    <text evidence="2">The sequence shown here is derived from an EMBL/GenBank/DDBJ whole genome shotgun (WGS) entry which is preliminary data.</text>
</comment>
<name>A0A9D3WGP8_9ROSI</name>